<reference evidence="3 4" key="1">
    <citation type="submission" date="2016-12" db="EMBL/GenBank/DDBJ databases">
        <authorList>
            <person name="Song W.-J."/>
            <person name="Kurnit D.M."/>
        </authorList>
    </citation>
    <scope>NUCLEOTIDE SEQUENCE [LARGE SCALE GENOMIC DNA]</scope>
    <source>
        <strain evidence="3 4">IMCC3135</strain>
    </source>
</reference>
<dbReference type="EMBL" id="CP018632">
    <property type="protein sequence ID" value="ASJ73288.1"/>
    <property type="molecule type" value="Genomic_DNA"/>
</dbReference>
<evidence type="ECO:0000313" key="3">
    <source>
        <dbReference type="EMBL" id="ASJ73288.1"/>
    </source>
</evidence>
<dbReference type="KEGG" id="gai:IMCC3135_16030"/>
<evidence type="ECO:0000256" key="2">
    <source>
        <dbReference type="SAM" id="SignalP"/>
    </source>
</evidence>
<accession>A0A2Z2NU82</accession>
<evidence type="ECO:0008006" key="5">
    <source>
        <dbReference type="Google" id="ProtNLM"/>
    </source>
</evidence>
<organism evidence="3 4">
    <name type="scientific">Granulosicoccus antarcticus IMCC3135</name>
    <dbReference type="NCBI Taxonomy" id="1192854"/>
    <lineage>
        <taxon>Bacteria</taxon>
        <taxon>Pseudomonadati</taxon>
        <taxon>Pseudomonadota</taxon>
        <taxon>Gammaproteobacteria</taxon>
        <taxon>Chromatiales</taxon>
        <taxon>Granulosicoccaceae</taxon>
        <taxon>Granulosicoccus</taxon>
    </lineage>
</organism>
<name>A0A2Z2NU82_9GAMM</name>
<dbReference type="Proteomes" id="UP000250079">
    <property type="component" value="Chromosome"/>
</dbReference>
<feature type="region of interest" description="Disordered" evidence="1">
    <location>
        <begin position="23"/>
        <end position="57"/>
    </location>
</feature>
<gene>
    <name evidence="3" type="ORF">IMCC3135_16030</name>
</gene>
<keyword evidence="4" id="KW-1185">Reference proteome</keyword>
<feature type="compositionally biased region" description="Low complexity" evidence="1">
    <location>
        <begin position="29"/>
        <end position="54"/>
    </location>
</feature>
<proteinExistence type="predicted"/>
<dbReference type="AlphaFoldDB" id="A0A2Z2NU82"/>
<protein>
    <recommendedName>
        <fullName evidence="5">YHYH domain-containing protein</fullName>
    </recommendedName>
</protein>
<feature type="signal peptide" evidence="2">
    <location>
        <begin position="1"/>
        <end position="24"/>
    </location>
</feature>
<keyword evidence="2" id="KW-0732">Signal</keyword>
<sequence length="298" mass="30808">MALPMPIKLSLAAILVCTALSGCSDDNSDSGSTDPTDTTDVTDTTDATDTPDTTESVVSVDPSLFVDGALAEDITTEDCTLSNGTQTTCYRITIAGNPADGSAVGPYCPPTIDSTAEEGGTWIKDNEIYDVDGDFIVGLSTFFNDDSWKMYDDETRAVTVIDGAYGCEVAGDPENNTGTDNFCLECNLEFIDGGVERTMLIPVTPVFEGGADANFGNDNIGIALNGVLLGPPAPLELIVSSLTLGVFDDCGGHANPHEGYHYHASVPGANQIIGCFMGAKGYDDNGDEAGGGGGGPPQ</sequence>
<feature type="chain" id="PRO_5016325213" description="YHYH domain-containing protein" evidence="2">
    <location>
        <begin position="25"/>
        <end position="298"/>
    </location>
</feature>
<evidence type="ECO:0000256" key="1">
    <source>
        <dbReference type="SAM" id="MobiDB-lite"/>
    </source>
</evidence>
<evidence type="ECO:0000313" key="4">
    <source>
        <dbReference type="Proteomes" id="UP000250079"/>
    </source>
</evidence>